<dbReference type="InterPro" id="IPR050445">
    <property type="entry name" value="Bact_polysacc_biosynth/exp"/>
</dbReference>
<comment type="caution">
    <text evidence="3">The sequence shown here is derived from an EMBL/GenBank/DDBJ whole genome shotgun (WGS) entry which is preliminary data.</text>
</comment>
<accession>A0A059G7A9</accession>
<dbReference type="GO" id="GO:0005886">
    <property type="term" value="C:plasma membrane"/>
    <property type="evidence" value="ECO:0007669"/>
    <property type="project" value="TreeGrafter"/>
</dbReference>
<evidence type="ECO:0000256" key="1">
    <source>
        <dbReference type="SAM" id="Coils"/>
    </source>
</evidence>
<dbReference type="OrthoDB" id="7250902at2"/>
<dbReference type="AlphaFoldDB" id="A0A059G7A9"/>
<dbReference type="GO" id="GO:0004713">
    <property type="term" value="F:protein tyrosine kinase activity"/>
    <property type="evidence" value="ECO:0007669"/>
    <property type="project" value="TreeGrafter"/>
</dbReference>
<organism evidence="3 4">
    <name type="scientific">Hyphomonas oceanitis SCH89</name>
    <dbReference type="NCBI Taxonomy" id="1280953"/>
    <lineage>
        <taxon>Bacteria</taxon>
        <taxon>Pseudomonadati</taxon>
        <taxon>Pseudomonadota</taxon>
        <taxon>Alphaproteobacteria</taxon>
        <taxon>Hyphomonadales</taxon>
        <taxon>Hyphomonadaceae</taxon>
        <taxon>Hyphomonas</taxon>
    </lineage>
</organism>
<keyword evidence="1" id="KW-0175">Coiled coil</keyword>
<gene>
    <name evidence="3" type="ORF">HOC_09709</name>
</gene>
<reference evidence="3 4" key="1">
    <citation type="journal article" date="2014" name="Antonie Van Leeuwenhoek">
        <title>Hyphomonas beringensis sp. nov. and Hyphomonas chukchiensis sp. nov., isolated from surface seawater of the Bering Sea and Chukchi Sea.</title>
        <authorList>
            <person name="Li C."/>
            <person name="Lai Q."/>
            <person name="Li G."/>
            <person name="Dong C."/>
            <person name="Wang J."/>
            <person name="Liao Y."/>
            <person name="Shao Z."/>
        </authorList>
    </citation>
    <scope>NUCLEOTIDE SEQUENCE [LARGE SCALE GENOMIC DNA]</scope>
    <source>
        <strain evidence="3 4">SCH89</strain>
    </source>
</reference>
<feature type="coiled-coil region" evidence="1">
    <location>
        <begin position="342"/>
        <end position="376"/>
    </location>
</feature>
<dbReference type="PATRIC" id="fig|1280953.3.peg.1960"/>
<keyword evidence="4" id="KW-1185">Reference proteome</keyword>
<dbReference type="PANTHER" id="PTHR32309:SF13">
    <property type="entry name" value="FERRIC ENTEROBACTIN TRANSPORT PROTEIN FEPE"/>
    <property type="match status" value="1"/>
</dbReference>
<dbReference type="PANTHER" id="PTHR32309">
    <property type="entry name" value="TYROSINE-PROTEIN KINASE"/>
    <property type="match status" value="1"/>
</dbReference>
<name>A0A059G7A9_9PROT</name>
<protein>
    <submittedName>
        <fullName evidence="3">Putative chain length determinant protein</fullName>
    </submittedName>
</protein>
<proteinExistence type="predicted"/>
<keyword evidence="2" id="KW-1133">Transmembrane helix</keyword>
<evidence type="ECO:0000256" key="2">
    <source>
        <dbReference type="SAM" id="Phobius"/>
    </source>
</evidence>
<feature type="transmembrane region" description="Helical" evidence="2">
    <location>
        <begin position="436"/>
        <end position="459"/>
    </location>
</feature>
<dbReference type="eggNOG" id="COG3206">
    <property type="taxonomic scope" value="Bacteria"/>
</dbReference>
<dbReference type="Proteomes" id="UP000024942">
    <property type="component" value="Unassembled WGS sequence"/>
</dbReference>
<dbReference type="STRING" id="1280953.HOC_09709"/>
<dbReference type="RefSeq" id="WP_035537955.1">
    <property type="nucleotide sequence ID" value="NZ_ARYL01000012.1"/>
</dbReference>
<sequence>MPVTEAPSRDPEGNGLVRTSAPRLRLGMADVLVQFWRAKWLMLLVFVPVFALGLAAALSRPDLYEARTRLIVTGASVSEPKALVAPELAFLRSPVVATRALNLFPMSRLYPEINAACEARSRSLRGDAEALSRLASECRQMCVEALQRDFRVHSESSAPVMTVSYRNSDPEAAAEVLNAMVGVYLKYRSDVLARPEADEAPAPDRTVLERSLLKSETDIGAFLETEGLSSFEAERDTVAGLYKAASEDLLATDSRLRQVESQLTAYRRQIRSIRPKQEIFVEDTTGQTLLDMKLAREALLVTSLPGSAEVIEMDRRIARAEAFIATLDQPVGTTRTGPNPRYEQMLTTIDDLKAEAAALTDQQAALARQIAAFKERQAKLAALAPRYNELKRKRDMLEQEMMTSSVGDERTGRWQGEDVRVLEPATVPTEPQPTRAVLAALAFAAALGAALFAGLLKALTRTGFATRRSVERTLDLPVLATVREV</sequence>
<evidence type="ECO:0000313" key="3">
    <source>
        <dbReference type="EMBL" id="KDA02711.1"/>
    </source>
</evidence>
<dbReference type="EMBL" id="ARYL01000012">
    <property type="protein sequence ID" value="KDA02711.1"/>
    <property type="molecule type" value="Genomic_DNA"/>
</dbReference>
<keyword evidence="2" id="KW-0472">Membrane</keyword>
<evidence type="ECO:0000313" key="4">
    <source>
        <dbReference type="Proteomes" id="UP000024942"/>
    </source>
</evidence>
<keyword evidence="2" id="KW-0812">Transmembrane</keyword>
<feature type="transmembrane region" description="Helical" evidence="2">
    <location>
        <begin position="40"/>
        <end position="59"/>
    </location>
</feature>